<protein>
    <submittedName>
        <fullName evidence="1">Uncharacterized protein</fullName>
    </submittedName>
</protein>
<dbReference type="EMBL" id="GGEC01066455">
    <property type="protein sequence ID" value="MBX46939.1"/>
    <property type="molecule type" value="Transcribed_RNA"/>
</dbReference>
<proteinExistence type="predicted"/>
<reference evidence="1" key="1">
    <citation type="submission" date="2018-02" db="EMBL/GenBank/DDBJ databases">
        <title>Rhizophora mucronata_Transcriptome.</title>
        <authorList>
            <person name="Meera S.P."/>
            <person name="Sreeshan A."/>
            <person name="Augustine A."/>
        </authorList>
    </citation>
    <scope>NUCLEOTIDE SEQUENCE</scope>
    <source>
        <tissue evidence="1">Leaf</tissue>
    </source>
</reference>
<name>A0A2P2NWZ8_RHIMU</name>
<organism evidence="1">
    <name type="scientific">Rhizophora mucronata</name>
    <name type="common">Asiatic mangrove</name>
    <dbReference type="NCBI Taxonomy" id="61149"/>
    <lineage>
        <taxon>Eukaryota</taxon>
        <taxon>Viridiplantae</taxon>
        <taxon>Streptophyta</taxon>
        <taxon>Embryophyta</taxon>
        <taxon>Tracheophyta</taxon>
        <taxon>Spermatophyta</taxon>
        <taxon>Magnoliopsida</taxon>
        <taxon>eudicotyledons</taxon>
        <taxon>Gunneridae</taxon>
        <taxon>Pentapetalae</taxon>
        <taxon>rosids</taxon>
        <taxon>fabids</taxon>
        <taxon>Malpighiales</taxon>
        <taxon>Rhizophoraceae</taxon>
        <taxon>Rhizophora</taxon>
    </lineage>
</organism>
<sequence>MLLTPMQMCLDSVSRQWLDNLTKESSGLNPHRNLSS</sequence>
<accession>A0A2P2NWZ8</accession>
<dbReference type="AlphaFoldDB" id="A0A2P2NWZ8"/>
<evidence type="ECO:0000313" key="1">
    <source>
        <dbReference type="EMBL" id="MBX46939.1"/>
    </source>
</evidence>